<comment type="caution">
    <text evidence="5">The sequence shown here is derived from an EMBL/GenBank/DDBJ whole genome shotgun (WGS) entry which is preliminary data.</text>
</comment>
<feature type="region of interest" description="Disordered" evidence="2">
    <location>
        <begin position="39"/>
        <end position="64"/>
    </location>
</feature>
<accession>A0A5N5QUT1</accession>
<dbReference type="OrthoDB" id="2270193at2759"/>
<dbReference type="EMBL" id="SSOP01000009">
    <property type="protein sequence ID" value="KAB5595434.1"/>
    <property type="molecule type" value="Genomic_DNA"/>
</dbReference>
<dbReference type="Proteomes" id="UP000383932">
    <property type="component" value="Unassembled WGS sequence"/>
</dbReference>
<feature type="region of interest" description="Disordered" evidence="2">
    <location>
        <begin position="356"/>
        <end position="389"/>
    </location>
</feature>
<feature type="domain" description="Tandem CCCH zinc finger" evidence="4">
    <location>
        <begin position="447"/>
        <end position="496"/>
    </location>
</feature>
<feature type="region of interest" description="Disordered" evidence="2">
    <location>
        <begin position="317"/>
        <end position="337"/>
    </location>
</feature>
<keyword evidence="6" id="KW-1185">Reference proteome</keyword>
<organism evidence="5 6">
    <name type="scientific">Ceratobasidium theobromae</name>
    <dbReference type="NCBI Taxonomy" id="1582974"/>
    <lineage>
        <taxon>Eukaryota</taxon>
        <taxon>Fungi</taxon>
        <taxon>Dikarya</taxon>
        <taxon>Basidiomycota</taxon>
        <taxon>Agaricomycotina</taxon>
        <taxon>Agaricomycetes</taxon>
        <taxon>Cantharellales</taxon>
        <taxon>Ceratobasidiaceae</taxon>
        <taxon>Ceratobasidium</taxon>
    </lineage>
</organism>
<dbReference type="PANTHER" id="PTHR37543:SF1">
    <property type="entry name" value="CCCH ZINC FINGER DNA BINDING PROTEIN (AFU_ORTHOLOGUE AFUA_5G12760)"/>
    <property type="match status" value="1"/>
</dbReference>
<dbReference type="PANTHER" id="PTHR37543">
    <property type="entry name" value="CCCH ZINC FINGER DNA BINDING PROTEIN (AFU_ORTHOLOGUE AFUA_5G12760)"/>
    <property type="match status" value="1"/>
</dbReference>
<gene>
    <name evidence="5" type="ORF">CTheo_1111</name>
</gene>
<evidence type="ECO:0000259" key="3">
    <source>
        <dbReference type="Pfam" id="PF25540"/>
    </source>
</evidence>
<dbReference type="InterPro" id="IPR057654">
    <property type="entry name" value="Znf-CCCH_tandem"/>
</dbReference>
<name>A0A5N5QUT1_9AGAM</name>
<evidence type="ECO:0000256" key="1">
    <source>
        <dbReference type="SAM" id="Coils"/>
    </source>
</evidence>
<feature type="domain" description="DUF7923" evidence="3">
    <location>
        <begin position="134"/>
        <end position="307"/>
    </location>
</feature>
<proteinExistence type="predicted"/>
<dbReference type="InterPro" id="IPR057683">
    <property type="entry name" value="DUF7923"/>
</dbReference>
<keyword evidence="1" id="KW-0175">Coiled coil</keyword>
<evidence type="ECO:0000259" key="4">
    <source>
        <dbReference type="Pfam" id="PF25543"/>
    </source>
</evidence>
<dbReference type="Pfam" id="PF25543">
    <property type="entry name" value="zf-CCCH_tandem"/>
    <property type="match status" value="1"/>
</dbReference>
<sequence>MHAIASPKDKYRARLNVAHPVPDHPVIMSETLNSLGLSSPIATRGRAPSSANVRPGSPGPNGASGVDSCEELLFKVIANVQGMKAERDAMIATIEGLQDEIERLNLTINSQQEEIRSKSAEVDRLNQVQARYNDAYAICLVDGDGYIFDKRFLVNGHEGGREAAAALTKHLHRDIDNTSTGLWTCVYYNHQGLKRALSKAQIVQEATFDEFCDGFRSASQLIHMMDVGRRKEAADEKIKEMLRMFATAPQTRVIYFGGGHDSGYGGALSHYQNLGLKDKIVILKGYSEIAYDLRNLTFRTLSSDGLFMQEKIDSEVQGSPQAPIVHPPAPIVISPTRSQNSVTSSYASAATLAVPLATPKQRSPSPGHTRRASRDAGRGQRRIDTSKKPQAYATTMSCRFADVVMYAPGHMLTVLMRTTMLSPVQPMTFPSFGHITDVVWADEQKIALREYMLTVPCDHGDQCINEACILGHRCPAGPGCPRYQKGICRFKADQHYDE</sequence>
<protein>
    <submittedName>
        <fullName evidence="5">Uncharacterized protein</fullName>
    </submittedName>
</protein>
<reference evidence="5 6" key="1">
    <citation type="journal article" date="2019" name="Fungal Biol. Biotechnol.">
        <title>Draft genome sequence of fastidious pathogen Ceratobasidium theobromae, which causes vascular-streak dieback in Theobroma cacao.</title>
        <authorList>
            <person name="Ali S.S."/>
            <person name="Asman A."/>
            <person name="Shao J."/>
            <person name="Firmansyah A.P."/>
            <person name="Susilo A.W."/>
            <person name="Rosmana A."/>
            <person name="McMahon P."/>
            <person name="Junaid M."/>
            <person name="Guest D."/>
            <person name="Kheng T.Y."/>
            <person name="Meinhardt L.W."/>
            <person name="Bailey B.A."/>
        </authorList>
    </citation>
    <scope>NUCLEOTIDE SEQUENCE [LARGE SCALE GENOMIC DNA]</scope>
    <source>
        <strain evidence="5 6">CT2</strain>
    </source>
</reference>
<evidence type="ECO:0000313" key="6">
    <source>
        <dbReference type="Proteomes" id="UP000383932"/>
    </source>
</evidence>
<dbReference type="AlphaFoldDB" id="A0A5N5QUT1"/>
<evidence type="ECO:0000256" key="2">
    <source>
        <dbReference type="SAM" id="MobiDB-lite"/>
    </source>
</evidence>
<feature type="coiled-coil region" evidence="1">
    <location>
        <begin position="80"/>
        <end position="128"/>
    </location>
</feature>
<feature type="compositionally biased region" description="Basic and acidic residues" evidence="2">
    <location>
        <begin position="372"/>
        <end position="387"/>
    </location>
</feature>
<dbReference type="Pfam" id="PF25540">
    <property type="entry name" value="DUF7923"/>
    <property type="match status" value="1"/>
</dbReference>
<evidence type="ECO:0000313" key="5">
    <source>
        <dbReference type="EMBL" id="KAB5595434.1"/>
    </source>
</evidence>